<evidence type="ECO:0000313" key="4">
    <source>
        <dbReference type="Proteomes" id="UP000218244"/>
    </source>
</evidence>
<sequence length="408" mass="45616">MTAPDLYQSDTGLLPTRCPFTFKVLPNPEATASPFVDATTQDATLPDGWQNSGTLTFAMAGDRSSGKSMYIAVIVKLLRKLVVANGGSFLYADEYTKRIYQEKYEKPLFEQMGLLPPTPPASAPDAHQQRPLIFDISTSNHPEQRLFVVFRDVAGEDLQEENFSDRESELEFFQEADRILFLFDPMSVPRIRQMLEGSVPTHDVGTDGPMVVLRNVLRVLGPEHRPKISLCMSKFDTMQHLSEVNQDHLHYSGTNMVNWQRVMSNFGATFRRDSAPLDGPYDRVAGEILDLEIRSMLQCLDATHLLNQLNQPLAGDASYPVKCFAVSPLGASPEGDRINRSGIAPFRCLDPLRELFSEVGILEGLEASRSNLVPSQPSHPAQPVPAMPEPQELPAEEPKKRGFLRWFK</sequence>
<gene>
    <name evidence="3" type="ORF">N24_2812</name>
</gene>
<evidence type="ECO:0000313" key="3">
    <source>
        <dbReference type="EMBL" id="BAU97074.1"/>
    </source>
</evidence>
<accession>A0A160PTE3</accession>
<reference evidence="3 4" key="1">
    <citation type="submission" date="2016-02" db="EMBL/GenBank/DDBJ databases">
        <title>Corynebacterium glutamicum N24 whole genome sequencing project.</title>
        <authorList>
            <person name="Matsutani M."/>
            <person name="Nangtapong N."/>
            <person name="Yakushi T."/>
            <person name="Matsushita K."/>
        </authorList>
    </citation>
    <scope>NUCLEOTIDE SEQUENCE [LARGE SCALE GENOMIC DNA]</scope>
    <source>
        <strain evidence="3 4">N24</strain>
    </source>
</reference>
<evidence type="ECO:0000256" key="1">
    <source>
        <dbReference type="SAM" id="MobiDB-lite"/>
    </source>
</evidence>
<feature type="region of interest" description="Disordered" evidence="1">
    <location>
        <begin position="371"/>
        <end position="402"/>
    </location>
</feature>
<dbReference type="Pfam" id="PF19993">
    <property type="entry name" value="DO-GTPase2"/>
    <property type="match status" value="1"/>
</dbReference>
<protein>
    <recommendedName>
        <fullName evidence="2">Double-GTPase 2 domain-containing protein</fullName>
    </recommendedName>
</protein>
<dbReference type="AlphaFoldDB" id="A0A160PTE3"/>
<feature type="domain" description="Double-GTPase 2" evidence="2">
    <location>
        <begin position="60"/>
        <end position="242"/>
    </location>
</feature>
<name>A0A160PTE3_9CORY</name>
<dbReference type="InterPro" id="IPR045528">
    <property type="entry name" value="DO-GTPase2"/>
</dbReference>
<evidence type="ECO:0000259" key="2">
    <source>
        <dbReference type="Pfam" id="PF19993"/>
    </source>
</evidence>
<organism evidence="3 4">
    <name type="scientific">Corynebacterium suranareeae</name>
    <dbReference type="NCBI Taxonomy" id="2506452"/>
    <lineage>
        <taxon>Bacteria</taxon>
        <taxon>Bacillati</taxon>
        <taxon>Actinomycetota</taxon>
        <taxon>Actinomycetes</taxon>
        <taxon>Mycobacteriales</taxon>
        <taxon>Corynebacteriaceae</taxon>
        <taxon>Corynebacterium</taxon>
    </lineage>
</organism>
<dbReference type="EMBL" id="AP017369">
    <property type="protein sequence ID" value="BAU97074.1"/>
    <property type="molecule type" value="Genomic_DNA"/>
</dbReference>
<dbReference type="RefSeq" id="WP_096458541.1">
    <property type="nucleotide sequence ID" value="NZ_AP017369.1"/>
</dbReference>
<dbReference type="KEGG" id="csur:N24_2812"/>
<keyword evidence="4" id="KW-1185">Reference proteome</keyword>
<proteinExistence type="predicted"/>
<dbReference type="Proteomes" id="UP000218244">
    <property type="component" value="Chromosome"/>
</dbReference>